<protein>
    <submittedName>
        <fullName evidence="1">Uncharacterized protein</fullName>
    </submittedName>
</protein>
<dbReference type="PANTHER" id="PTHR37540:SF5">
    <property type="entry name" value="TRANSCRIPTION FACTOR DOMAIN-CONTAINING PROTEIN"/>
    <property type="match status" value="1"/>
</dbReference>
<dbReference type="InterPro" id="IPR021858">
    <property type="entry name" value="Fun_TF"/>
</dbReference>
<dbReference type="Pfam" id="PF11951">
    <property type="entry name" value="Fungal_trans_2"/>
    <property type="match status" value="1"/>
</dbReference>
<sequence>MSRGASRSMPNPKSITVLSPVIGAAHSNSFDQGEPQEAAQLSHYLGQTLFSHLFEGSKQRKAWFTVFHEYPILFHAFSHASAVHKDVLLNKITYSNTGQALRHKGRSISLLKQFLANLDTANLEILLIVMVTLATHDLSDSRLYMGTPTGFQAHEAHAYWMDVYGRLDTIPEHLGAIARLVELAGGLDKVKLPGLANCLALTDLMILPSFPNILSYFLVRGKAPGRGFFTNIPGGLPTHTFSAFNGLATVDRCMTKYCGTHMKDDQYRRMMNTRNAMHYSVLALPSWSGLSQSERNGARQALYYEIARIAAVLYSCAVIYGLPPHRNWHIQLASQLESVIEKTTSLASDAPLLLLWALCVGALATFRSPNRKFFETRLAKLLLQQQDTLETAANTEAILEDFLWSPRACGESFAILWKEVHSKDPIDANF</sequence>
<dbReference type="AlphaFoldDB" id="A0A6A6D1B7"/>
<keyword evidence="2" id="KW-1185">Reference proteome</keyword>
<name>A0A6A6D1B7_ZASCE</name>
<gene>
    <name evidence="1" type="ORF">M409DRAFT_18553</name>
</gene>
<dbReference type="PANTHER" id="PTHR37540">
    <property type="entry name" value="TRANSCRIPTION FACTOR (ACR-2), PUTATIVE-RELATED-RELATED"/>
    <property type="match status" value="1"/>
</dbReference>
<dbReference type="GeneID" id="54557824"/>
<evidence type="ECO:0000313" key="2">
    <source>
        <dbReference type="Proteomes" id="UP000799537"/>
    </source>
</evidence>
<dbReference type="Proteomes" id="UP000799537">
    <property type="component" value="Unassembled WGS sequence"/>
</dbReference>
<dbReference type="OrthoDB" id="3469466at2759"/>
<dbReference type="RefSeq" id="XP_033672325.1">
    <property type="nucleotide sequence ID" value="XM_033804552.1"/>
</dbReference>
<organism evidence="1 2">
    <name type="scientific">Zasmidium cellare ATCC 36951</name>
    <dbReference type="NCBI Taxonomy" id="1080233"/>
    <lineage>
        <taxon>Eukaryota</taxon>
        <taxon>Fungi</taxon>
        <taxon>Dikarya</taxon>
        <taxon>Ascomycota</taxon>
        <taxon>Pezizomycotina</taxon>
        <taxon>Dothideomycetes</taxon>
        <taxon>Dothideomycetidae</taxon>
        <taxon>Mycosphaerellales</taxon>
        <taxon>Mycosphaerellaceae</taxon>
        <taxon>Zasmidium</taxon>
    </lineage>
</organism>
<proteinExistence type="predicted"/>
<dbReference type="EMBL" id="ML993583">
    <property type="protein sequence ID" value="KAF2171436.1"/>
    <property type="molecule type" value="Genomic_DNA"/>
</dbReference>
<accession>A0A6A6D1B7</accession>
<evidence type="ECO:0000313" key="1">
    <source>
        <dbReference type="EMBL" id="KAF2171436.1"/>
    </source>
</evidence>
<reference evidence="1" key="1">
    <citation type="journal article" date="2020" name="Stud. Mycol.">
        <title>101 Dothideomycetes genomes: a test case for predicting lifestyles and emergence of pathogens.</title>
        <authorList>
            <person name="Haridas S."/>
            <person name="Albert R."/>
            <person name="Binder M."/>
            <person name="Bloem J."/>
            <person name="Labutti K."/>
            <person name="Salamov A."/>
            <person name="Andreopoulos B."/>
            <person name="Baker S."/>
            <person name="Barry K."/>
            <person name="Bills G."/>
            <person name="Bluhm B."/>
            <person name="Cannon C."/>
            <person name="Castanera R."/>
            <person name="Culley D."/>
            <person name="Daum C."/>
            <person name="Ezra D."/>
            <person name="Gonzalez J."/>
            <person name="Henrissat B."/>
            <person name="Kuo A."/>
            <person name="Liang C."/>
            <person name="Lipzen A."/>
            <person name="Lutzoni F."/>
            <person name="Magnuson J."/>
            <person name="Mondo S."/>
            <person name="Nolan M."/>
            <person name="Ohm R."/>
            <person name="Pangilinan J."/>
            <person name="Park H.-J."/>
            <person name="Ramirez L."/>
            <person name="Alfaro M."/>
            <person name="Sun H."/>
            <person name="Tritt A."/>
            <person name="Yoshinaga Y."/>
            <person name="Zwiers L.-H."/>
            <person name="Turgeon B."/>
            <person name="Goodwin S."/>
            <person name="Spatafora J."/>
            <person name="Crous P."/>
            <person name="Grigoriev I."/>
        </authorList>
    </citation>
    <scope>NUCLEOTIDE SEQUENCE</scope>
    <source>
        <strain evidence="1">ATCC 36951</strain>
    </source>
</reference>